<protein>
    <recommendedName>
        <fullName evidence="4">FAR1 domain-containing protein</fullName>
    </recommendedName>
</protein>
<evidence type="ECO:0000313" key="2">
    <source>
        <dbReference type="EMBL" id="KXN65104.1"/>
    </source>
</evidence>
<proteinExistence type="inferred from homology"/>
<dbReference type="GO" id="GO:0006574">
    <property type="term" value="P:L-valine catabolic process"/>
    <property type="evidence" value="ECO:0007669"/>
    <property type="project" value="TreeGrafter"/>
</dbReference>
<sequence length="162" mass="19096">MEDILIKLQAKLFKEKDELIKEVTDEAIKQNFILYIRSSNSKRGCVELYCDQGPPSKDHKAYLKDIPKNSRITSSKKLNCKFKVNARKYSFNNKEYWVITSFNSQHSHPLNSNILFHPTLRKMDSEFEEYVYQLHKSGTTPRSILNILKFQFSDKIFIPKDI</sequence>
<reference evidence="2 3" key="1">
    <citation type="journal article" date="2015" name="Genome Biol. Evol.">
        <title>Phylogenomic analyses indicate that early fungi evolved digesting cell walls of algal ancestors of land plants.</title>
        <authorList>
            <person name="Chang Y."/>
            <person name="Wang S."/>
            <person name="Sekimoto S."/>
            <person name="Aerts A.L."/>
            <person name="Choi C."/>
            <person name="Clum A."/>
            <person name="LaButti K.M."/>
            <person name="Lindquist E.A."/>
            <person name="Yee Ngan C."/>
            <person name="Ohm R.A."/>
            <person name="Salamov A.A."/>
            <person name="Grigoriev I.V."/>
            <person name="Spatafora J.W."/>
            <person name="Berbee M.L."/>
        </authorList>
    </citation>
    <scope>NUCLEOTIDE SEQUENCE [LARGE SCALE GENOMIC DNA]</scope>
    <source>
        <strain evidence="2 3">NRRL 28638</strain>
    </source>
</reference>
<dbReference type="GO" id="GO:0010106">
    <property type="term" value="P:cellular response to iron ion starvation"/>
    <property type="evidence" value="ECO:0007669"/>
    <property type="project" value="InterPro"/>
</dbReference>
<dbReference type="PANTHER" id="PTHR43866:SF3">
    <property type="entry name" value="METHYLMALONATE-SEMIALDEHYDE DEHYDROGENASE [ACYLATING], MITOCHONDRIAL"/>
    <property type="match status" value="1"/>
</dbReference>
<evidence type="ECO:0000313" key="3">
    <source>
        <dbReference type="Proteomes" id="UP000070444"/>
    </source>
</evidence>
<organism evidence="2 3">
    <name type="scientific">Conidiobolus coronatus (strain ATCC 28846 / CBS 209.66 / NRRL 28638)</name>
    <name type="common">Delacroixia coronata</name>
    <dbReference type="NCBI Taxonomy" id="796925"/>
    <lineage>
        <taxon>Eukaryota</taxon>
        <taxon>Fungi</taxon>
        <taxon>Fungi incertae sedis</taxon>
        <taxon>Zoopagomycota</taxon>
        <taxon>Entomophthoromycotina</taxon>
        <taxon>Entomophthoromycetes</taxon>
        <taxon>Entomophthorales</taxon>
        <taxon>Ancylistaceae</taxon>
        <taxon>Conidiobolus</taxon>
    </lineage>
</organism>
<dbReference type="EMBL" id="KQ964980">
    <property type="protein sequence ID" value="KXN65104.1"/>
    <property type="molecule type" value="Genomic_DNA"/>
</dbReference>
<dbReference type="GO" id="GO:0005739">
    <property type="term" value="C:mitochondrion"/>
    <property type="evidence" value="ECO:0007669"/>
    <property type="project" value="TreeGrafter"/>
</dbReference>
<dbReference type="InterPro" id="IPR010061">
    <property type="entry name" value="MeMal-semiAld_DH"/>
</dbReference>
<gene>
    <name evidence="2" type="ORF">CONCODRAFT_13422</name>
</gene>
<dbReference type="InterPro" id="IPR014842">
    <property type="entry name" value="AFT"/>
</dbReference>
<dbReference type="GO" id="GO:0045944">
    <property type="term" value="P:positive regulation of transcription by RNA polymerase II"/>
    <property type="evidence" value="ECO:0007669"/>
    <property type="project" value="InterPro"/>
</dbReference>
<dbReference type="STRING" id="796925.A0A137NQV5"/>
<dbReference type="Proteomes" id="UP000070444">
    <property type="component" value="Unassembled WGS sequence"/>
</dbReference>
<accession>A0A137NQV5</accession>
<dbReference type="PANTHER" id="PTHR43866">
    <property type="entry name" value="MALONATE-SEMIALDEHYDE DEHYDROGENASE"/>
    <property type="match status" value="1"/>
</dbReference>
<dbReference type="GO" id="GO:0004491">
    <property type="term" value="F:methylmalonate-semialdehyde dehydrogenase (acylating, NAD) activity"/>
    <property type="evidence" value="ECO:0007669"/>
    <property type="project" value="InterPro"/>
</dbReference>
<name>A0A137NQV5_CONC2</name>
<dbReference type="Pfam" id="PF08731">
    <property type="entry name" value="AFT"/>
    <property type="match status" value="1"/>
</dbReference>
<dbReference type="GO" id="GO:0006210">
    <property type="term" value="P:thymine catabolic process"/>
    <property type="evidence" value="ECO:0007669"/>
    <property type="project" value="TreeGrafter"/>
</dbReference>
<dbReference type="GO" id="GO:0000981">
    <property type="term" value="F:DNA-binding transcription factor activity, RNA polymerase II-specific"/>
    <property type="evidence" value="ECO:0007669"/>
    <property type="project" value="InterPro"/>
</dbReference>
<evidence type="ECO:0008006" key="4">
    <source>
        <dbReference type="Google" id="ProtNLM"/>
    </source>
</evidence>
<keyword evidence="3" id="KW-1185">Reference proteome</keyword>
<comment type="similarity">
    <text evidence="1">Belongs to the aldehyde dehydrogenase family.</text>
</comment>
<dbReference type="AlphaFoldDB" id="A0A137NQV5"/>
<evidence type="ECO:0000256" key="1">
    <source>
        <dbReference type="ARBA" id="ARBA00009986"/>
    </source>
</evidence>
<dbReference type="OrthoDB" id="10603851at2759"/>